<dbReference type="InterPro" id="IPR027179">
    <property type="entry name" value="CMC4"/>
</dbReference>
<comment type="similarity">
    <text evidence="2">Belongs to the CMC4 family.</text>
</comment>
<keyword evidence="8" id="KW-1185">Reference proteome</keyword>
<dbReference type="PANTHER" id="PTHR15590:SF0">
    <property type="entry name" value="CX9C MOTIF-CONTAINING PROTEIN 4"/>
    <property type="match status" value="1"/>
</dbReference>
<keyword evidence="3" id="KW-0496">Mitochondrion</keyword>
<reference evidence="7" key="1">
    <citation type="submission" date="2025-05" db="UniProtKB">
        <authorList>
            <consortium name="Ensembl"/>
        </authorList>
    </citation>
    <scope>IDENTIFICATION</scope>
</reference>
<feature type="disulfide bond" evidence="5">
    <location>
        <begin position="17"/>
        <end position="28"/>
    </location>
</feature>
<organism evidence="7 8">
    <name type="scientific">Denticeps clupeoides</name>
    <name type="common">denticle herring</name>
    <dbReference type="NCBI Taxonomy" id="299321"/>
    <lineage>
        <taxon>Eukaryota</taxon>
        <taxon>Metazoa</taxon>
        <taxon>Chordata</taxon>
        <taxon>Craniata</taxon>
        <taxon>Vertebrata</taxon>
        <taxon>Euteleostomi</taxon>
        <taxon>Actinopterygii</taxon>
        <taxon>Neopterygii</taxon>
        <taxon>Teleostei</taxon>
        <taxon>Clupei</taxon>
        <taxon>Clupeiformes</taxon>
        <taxon>Denticipitoidei</taxon>
        <taxon>Denticipitidae</taxon>
        <taxon>Denticeps</taxon>
    </lineage>
</organism>
<dbReference type="AlphaFoldDB" id="A0A8C4A036"/>
<dbReference type="PANTHER" id="PTHR15590">
    <property type="entry name" value="CX9C MOTIF-CONTAINING PROTEIN 4"/>
    <property type="match status" value="1"/>
</dbReference>
<proteinExistence type="inferred from homology"/>
<feature type="disulfide bond" evidence="5">
    <location>
        <begin position="7"/>
        <end position="38"/>
    </location>
</feature>
<evidence type="ECO:0000256" key="2">
    <source>
        <dbReference type="ARBA" id="ARBA00009858"/>
    </source>
</evidence>
<evidence type="ECO:0000256" key="1">
    <source>
        <dbReference type="ARBA" id="ARBA00004173"/>
    </source>
</evidence>
<name>A0A8C4A036_9TELE</name>
<dbReference type="Pfam" id="PF08991">
    <property type="entry name" value="CMC4"/>
    <property type="match status" value="1"/>
</dbReference>
<evidence type="ECO:0000256" key="6">
    <source>
        <dbReference type="SAM" id="MobiDB-lite"/>
    </source>
</evidence>
<evidence type="ECO:0008006" key="9">
    <source>
        <dbReference type="Google" id="ProtNLM"/>
    </source>
</evidence>
<evidence type="ECO:0000313" key="7">
    <source>
        <dbReference type="Ensembl" id="ENSDCDP00010022267.1"/>
    </source>
</evidence>
<dbReference type="Ensembl" id="ENSDCDT00010026200.1">
    <property type="protein sequence ID" value="ENSDCDP00010022267.1"/>
    <property type="gene ID" value="ENSDCDG00010012702.1"/>
</dbReference>
<evidence type="ECO:0000313" key="8">
    <source>
        <dbReference type="Proteomes" id="UP000694580"/>
    </source>
</evidence>
<accession>A0A8C4A036</accession>
<evidence type="ECO:0000256" key="5">
    <source>
        <dbReference type="PIRSR" id="PIRSR627179-50"/>
    </source>
</evidence>
<dbReference type="SUPFAM" id="SSF47072">
    <property type="entry name" value="Cysteine alpha-hairpin motif"/>
    <property type="match status" value="1"/>
</dbReference>
<gene>
    <name evidence="7" type="primary">CMC4</name>
</gene>
<dbReference type="GO" id="GO:0005758">
    <property type="term" value="C:mitochondrial intermembrane space"/>
    <property type="evidence" value="ECO:0007669"/>
    <property type="project" value="TreeGrafter"/>
</dbReference>
<evidence type="ECO:0000256" key="3">
    <source>
        <dbReference type="ARBA" id="ARBA00023128"/>
    </source>
</evidence>
<dbReference type="Proteomes" id="UP000694580">
    <property type="component" value="Unplaced"/>
</dbReference>
<feature type="region of interest" description="Disordered" evidence="6">
    <location>
        <begin position="47"/>
        <end position="79"/>
    </location>
</feature>
<dbReference type="Ensembl" id="ENSDCDT00010031249.1">
    <property type="protein sequence ID" value="ENSDCDP00010025227.1"/>
    <property type="gene ID" value="ENSDCDG00010016029.1"/>
</dbReference>
<dbReference type="GeneTree" id="ENSGT01010000222549"/>
<sequence>MSRKEPCQKQACDIQKCLQENLYSEVRCSHVIEAMRRCCAAHARSDSVSCSGFNTEDKTQSSSPRVALTSRSLHQSEAA</sequence>
<feature type="disulfide bond" evidence="5">
    <location>
        <begin position="39"/>
        <end position="50"/>
    </location>
</feature>
<dbReference type="PROSITE" id="PS51808">
    <property type="entry name" value="CHCH"/>
    <property type="match status" value="1"/>
</dbReference>
<keyword evidence="4 5" id="KW-1015">Disulfide bond</keyword>
<dbReference type="Gene3D" id="1.10.287.1130">
    <property type="entry name" value="CytochromE C oxidase copper chaperone"/>
    <property type="match status" value="1"/>
</dbReference>
<comment type="subcellular location">
    <subcellularLocation>
        <location evidence="1">Mitochondrion</location>
    </subcellularLocation>
</comment>
<protein>
    <recommendedName>
        <fullName evidence="9">Cx9C motif-containing protein 4</fullName>
    </recommendedName>
</protein>
<evidence type="ECO:0000256" key="4">
    <source>
        <dbReference type="ARBA" id="ARBA00023157"/>
    </source>
</evidence>
<dbReference type="InterPro" id="IPR009069">
    <property type="entry name" value="Cys_alpha_HP_mot_SF"/>
</dbReference>